<organism evidence="2 3">
    <name type="scientific">Staphylococcus condimenti</name>
    <dbReference type="NCBI Taxonomy" id="70255"/>
    <lineage>
        <taxon>Bacteria</taxon>
        <taxon>Bacillati</taxon>
        <taxon>Bacillota</taxon>
        <taxon>Bacilli</taxon>
        <taxon>Bacillales</taxon>
        <taxon>Staphylococcaceae</taxon>
        <taxon>Staphylococcus</taxon>
    </lineage>
</organism>
<dbReference type="KEGG" id="scv:A4G25_07955"/>
<keyword evidence="4" id="KW-1185">Reference proteome</keyword>
<name>A0A143PCQ4_9STAP</name>
<sequence>MLNLRLNADIVEWYMRYLYMCEEVPFDMTLDIIKDYSEKEIDENNNLVLKFRGIKEEEEVFKSLIKKLVIKYLYDPENEESVENGIYEILETFKLYEWPNEITLTENTIDKNVLYNELYEALKETLIDEIVPYDEDDIIEPTEDALNMVLESLNKYIQKKQILRRELSNDIYNAFYKDYYDAQKKEYLTDAYNIRTGVEEPADRLRHVVMDVIDKHLDLRMDSPEYKNPVFVPPENL</sequence>
<proteinExistence type="predicted"/>
<dbReference type="GeneID" id="93725286"/>
<dbReference type="AlphaFoldDB" id="A0A143PCQ4"/>
<evidence type="ECO:0000313" key="3">
    <source>
        <dbReference type="Proteomes" id="UP000293854"/>
    </source>
</evidence>
<evidence type="ECO:0000313" key="2">
    <source>
        <dbReference type="EMBL" id="RZI04572.1"/>
    </source>
</evidence>
<dbReference type="Proteomes" id="UP000595942">
    <property type="component" value="Chromosome"/>
</dbReference>
<dbReference type="RefSeq" id="WP_047132007.1">
    <property type="nucleotide sequence ID" value="NZ_CP015114.1"/>
</dbReference>
<gene>
    <name evidence="2" type="ORF">EIG99_00960</name>
    <name evidence="1" type="ORF">I6J05_10570</name>
</gene>
<reference evidence="2 3" key="1">
    <citation type="submission" date="2018-11" db="EMBL/GenBank/DDBJ databases">
        <title>Genomic profiling of Staphylococcus species from a Poultry farm system in KwaZulu-Natal, South Africa.</title>
        <authorList>
            <person name="Amoako D.G."/>
            <person name="Somboro A.M."/>
            <person name="Abia A.L.K."/>
            <person name="Bester L.A."/>
            <person name="Essack S.Y."/>
        </authorList>
    </citation>
    <scope>NUCLEOTIDE SEQUENCE [LARGE SCALE GENOMIC DNA]</scope>
    <source>
        <strain evidence="2 3">SA11</strain>
    </source>
</reference>
<dbReference type="Proteomes" id="UP000293854">
    <property type="component" value="Unassembled WGS sequence"/>
</dbReference>
<reference evidence="1 4" key="2">
    <citation type="submission" date="2021-01" db="EMBL/GenBank/DDBJ databases">
        <title>FDA dAtabase for Regulatory Grade micrObial Sequences (FDA-ARGOS): Supporting development and validation of Infectious Disease Dx tests.</title>
        <authorList>
            <person name="Sproer C."/>
            <person name="Gronow S."/>
            <person name="Severitt S."/>
            <person name="Schroder I."/>
            <person name="Tallon L."/>
            <person name="Sadzewicz L."/>
            <person name="Zhao X."/>
            <person name="Boylan J."/>
            <person name="Ott S."/>
            <person name="Bowen H."/>
            <person name="Vavikolanu K."/>
            <person name="Mehta A."/>
            <person name="Aluvathingal J."/>
            <person name="Nadendla S."/>
            <person name="Lowell S."/>
            <person name="Myers T."/>
            <person name="Yan Y."/>
            <person name="Sichtig H."/>
        </authorList>
    </citation>
    <scope>NUCLEOTIDE SEQUENCE [LARGE SCALE GENOMIC DNA]</scope>
    <source>
        <strain evidence="1 4">FDAARGOS_1148</strain>
    </source>
</reference>
<evidence type="ECO:0000313" key="1">
    <source>
        <dbReference type="EMBL" id="QQS82341.1"/>
    </source>
</evidence>
<dbReference type="EMBL" id="RQTE01000020">
    <property type="protein sequence ID" value="RZI04572.1"/>
    <property type="molecule type" value="Genomic_DNA"/>
</dbReference>
<evidence type="ECO:0000313" key="4">
    <source>
        <dbReference type="Proteomes" id="UP000595942"/>
    </source>
</evidence>
<dbReference type="EMBL" id="CP068073">
    <property type="protein sequence ID" value="QQS82341.1"/>
    <property type="molecule type" value="Genomic_DNA"/>
</dbReference>
<accession>A0A143PCQ4</accession>
<protein>
    <submittedName>
        <fullName evidence="2">Uncharacterized protein</fullName>
    </submittedName>
</protein>